<evidence type="ECO:0000313" key="2">
    <source>
        <dbReference type="Proteomes" id="UP000436989"/>
    </source>
</evidence>
<sequence length="108" mass="11053">MSFPSGALVLSDGEQQAVADAAHAVVQEAEYAGVRVFGGCIDESVPPVLVDGDGTVTAGIHPRAQQLDGGHAVLEIPSRDAVLEWAAKPAVACRCTQEIRTCGDTPAG</sequence>
<proteinExistence type="predicted"/>
<accession>A0A6N8GN61</accession>
<protein>
    <submittedName>
        <fullName evidence="1">Transcription initiation protein</fullName>
    </submittedName>
</protein>
<dbReference type="EMBL" id="WOGU01000004">
    <property type="protein sequence ID" value="MUN62703.1"/>
    <property type="molecule type" value="Genomic_DNA"/>
</dbReference>
<reference evidence="1 2" key="1">
    <citation type="submission" date="2019-12" db="EMBL/GenBank/DDBJ databases">
        <authorList>
            <person name="Shi Y."/>
        </authorList>
    </citation>
    <scope>NUCLEOTIDE SEQUENCE [LARGE SCALE GENOMIC DNA]</scope>
    <source>
        <strain evidence="1 2">JCM 17929</strain>
    </source>
</reference>
<dbReference type="InterPro" id="IPR011008">
    <property type="entry name" value="Dimeric_a/b-barrel"/>
</dbReference>
<dbReference type="AlphaFoldDB" id="A0A6N8GN61"/>
<keyword evidence="2" id="KW-1185">Reference proteome</keyword>
<dbReference type="Gene3D" id="3.30.70.1060">
    <property type="entry name" value="Dimeric alpha+beta barrel"/>
    <property type="match status" value="1"/>
</dbReference>
<evidence type="ECO:0000313" key="1">
    <source>
        <dbReference type="EMBL" id="MUN62703.1"/>
    </source>
</evidence>
<comment type="caution">
    <text evidence="1">The sequence shown here is derived from an EMBL/GenBank/DDBJ whole genome shotgun (WGS) entry which is preliminary data.</text>
</comment>
<name>A0A6N8GN61_9MICC</name>
<dbReference type="Proteomes" id="UP000436989">
    <property type="component" value="Unassembled WGS sequence"/>
</dbReference>
<gene>
    <name evidence="1" type="ORF">GMA12_06050</name>
</gene>
<dbReference type="SUPFAM" id="SSF54909">
    <property type="entry name" value="Dimeric alpha+beta barrel"/>
    <property type="match status" value="1"/>
</dbReference>
<organism evidence="1 2">
    <name type="scientific">Kocuria sediminis</name>
    <dbReference type="NCBI Taxonomy" id="1038857"/>
    <lineage>
        <taxon>Bacteria</taxon>
        <taxon>Bacillati</taxon>
        <taxon>Actinomycetota</taxon>
        <taxon>Actinomycetes</taxon>
        <taxon>Micrococcales</taxon>
        <taxon>Micrococcaceae</taxon>
        <taxon>Kocuria</taxon>
    </lineage>
</organism>